<organism evidence="1 2">
    <name type="scientific">Saccharophagus degradans</name>
    <dbReference type="NCBI Taxonomy" id="86304"/>
    <lineage>
        <taxon>Bacteria</taxon>
        <taxon>Pseudomonadati</taxon>
        <taxon>Pseudomonadota</taxon>
        <taxon>Gammaproteobacteria</taxon>
        <taxon>Cellvibrionales</taxon>
        <taxon>Cellvibrionaceae</taxon>
        <taxon>Saccharophagus</taxon>
    </lineage>
</organism>
<dbReference type="Proteomes" id="UP001169760">
    <property type="component" value="Unassembled WGS sequence"/>
</dbReference>
<dbReference type="RefSeq" id="WP_303493939.1">
    <property type="nucleotide sequence ID" value="NZ_JAUOPB010000017.1"/>
</dbReference>
<evidence type="ECO:0000313" key="1">
    <source>
        <dbReference type="EMBL" id="MDO6424744.1"/>
    </source>
</evidence>
<sequence>MNRLIHLMIASLVLISSIVPAKEVAILGEIKSSQFINASYPELLGVKEHTVGFGSAIEFTYSVDEYLFGNGNEQIAFYDFSKNGAFPEFVTKPLAFFFLKEVDGRFFILDAGYLDSEDEVEIVCGLSVDLSDGNPLTQVQLTKKGCYQLDSVVTAIKSSSYLKKLTIKKTLILDLESD</sequence>
<protein>
    <submittedName>
        <fullName evidence="1">Uncharacterized protein</fullName>
    </submittedName>
</protein>
<dbReference type="AlphaFoldDB" id="A0AAW7XED7"/>
<reference evidence="1" key="1">
    <citation type="submission" date="2023-07" db="EMBL/GenBank/DDBJ databases">
        <title>Genome content predicts the carbon catabolic preferences of heterotrophic bacteria.</title>
        <authorList>
            <person name="Gralka M."/>
        </authorList>
    </citation>
    <scope>NUCLEOTIDE SEQUENCE</scope>
    <source>
        <strain evidence="1">I3M17_2</strain>
    </source>
</reference>
<dbReference type="EMBL" id="JAUOPB010000017">
    <property type="protein sequence ID" value="MDO6424744.1"/>
    <property type="molecule type" value="Genomic_DNA"/>
</dbReference>
<comment type="caution">
    <text evidence="1">The sequence shown here is derived from an EMBL/GenBank/DDBJ whole genome shotgun (WGS) entry which is preliminary data.</text>
</comment>
<accession>A0AAW7XED7</accession>
<proteinExistence type="predicted"/>
<name>A0AAW7XED7_9GAMM</name>
<gene>
    <name evidence="1" type="ORF">Q4521_19800</name>
</gene>
<evidence type="ECO:0000313" key="2">
    <source>
        <dbReference type="Proteomes" id="UP001169760"/>
    </source>
</evidence>